<dbReference type="Pfam" id="PF10133">
    <property type="entry name" value="CooT"/>
    <property type="match status" value="1"/>
</dbReference>
<sequence length="64" mass="7335">MCIATIYFDDGSHRDKVMSDVVQIEAERDGFLLVTLFGEEKFIKGKLKSVDFLKEHSVIIQKKS</sequence>
<evidence type="ECO:0000313" key="1">
    <source>
        <dbReference type="EMBL" id="GAI06833.1"/>
    </source>
</evidence>
<dbReference type="EMBL" id="BARV01007356">
    <property type="protein sequence ID" value="GAI06833.1"/>
    <property type="molecule type" value="Genomic_DNA"/>
</dbReference>
<name>X1KJG8_9ZZZZ</name>
<reference evidence="1" key="1">
    <citation type="journal article" date="2014" name="Front. Microbiol.">
        <title>High frequency of phylogenetically diverse reductive dehalogenase-homologous genes in deep subseafloor sedimentary metagenomes.</title>
        <authorList>
            <person name="Kawai M."/>
            <person name="Futagami T."/>
            <person name="Toyoda A."/>
            <person name="Takaki Y."/>
            <person name="Nishi S."/>
            <person name="Hori S."/>
            <person name="Arai W."/>
            <person name="Tsubouchi T."/>
            <person name="Morono Y."/>
            <person name="Uchiyama I."/>
            <person name="Ito T."/>
            <person name="Fujiyama A."/>
            <person name="Inagaki F."/>
            <person name="Takami H."/>
        </authorList>
    </citation>
    <scope>NUCLEOTIDE SEQUENCE</scope>
    <source>
        <strain evidence="1">Expedition CK06-06</strain>
    </source>
</reference>
<dbReference type="AlphaFoldDB" id="X1KJG8"/>
<protein>
    <recommendedName>
        <fullName evidence="2">RNA-binding protein</fullName>
    </recommendedName>
</protein>
<dbReference type="InterPro" id="IPR019300">
    <property type="entry name" value="CooT"/>
</dbReference>
<accession>X1KJG8</accession>
<organism evidence="1">
    <name type="scientific">marine sediment metagenome</name>
    <dbReference type="NCBI Taxonomy" id="412755"/>
    <lineage>
        <taxon>unclassified sequences</taxon>
        <taxon>metagenomes</taxon>
        <taxon>ecological metagenomes</taxon>
    </lineage>
</organism>
<comment type="caution">
    <text evidence="1">The sequence shown here is derived from an EMBL/GenBank/DDBJ whole genome shotgun (WGS) entry which is preliminary data.</text>
</comment>
<gene>
    <name evidence="1" type="ORF">S06H3_14992</name>
</gene>
<evidence type="ECO:0008006" key="2">
    <source>
        <dbReference type="Google" id="ProtNLM"/>
    </source>
</evidence>
<proteinExistence type="predicted"/>